<organism evidence="2 3">
    <name type="scientific">Halomarina oriensis</name>
    <dbReference type="NCBI Taxonomy" id="671145"/>
    <lineage>
        <taxon>Archaea</taxon>
        <taxon>Methanobacteriati</taxon>
        <taxon>Methanobacteriota</taxon>
        <taxon>Stenosarchaea group</taxon>
        <taxon>Halobacteria</taxon>
        <taxon>Halobacteriales</taxon>
        <taxon>Natronomonadaceae</taxon>
        <taxon>Halomarina</taxon>
    </lineage>
</organism>
<dbReference type="AlphaFoldDB" id="A0A6B0GR22"/>
<protein>
    <submittedName>
        <fullName evidence="2">Uncharacterized protein</fullName>
    </submittedName>
</protein>
<keyword evidence="3" id="KW-1185">Reference proteome</keyword>
<evidence type="ECO:0000256" key="1">
    <source>
        <dbReference type="SAM" id="MobiDB-lite"/>
    </source>
</evidence>
<comment type="caution">
    <text evidence="2">The sequence shown here is derived from an EMBL/GenBank/DDBJ whole genome shotgun (WGS) entry which is preliminary data.</text>
</comment>
<sequence>MPSIGGRPSPGDFEERRPDQSGDGPPVGFGTDRLSKLALVATFPLFWLVRSGDLSV</sequence>
<evidence type="ECO:0000313" key="3">
    <source>
        <dbReference type="Proteomes" id="UP000451471"/>
    </source>
</evidence>
<gene>
    <name evidence="2" type="ORF">GQS65_11545</name>
</gene>
<dbReference type="RefSeq" id="WP_158204799.1">
    <property type="nucleotide sequence ID" value="NZ_WSZK01000017.1"/>
</dbReference>
<accession>A0A6B0GR22</accession>
<dbReference type="Proteomes" id="UP000451471">
    <property type="component" value="Unassembled WGS sequence"/>
</dbReference>
<feature type="region of interest" description="Disordered" evidence="1">
    <location>
        <begin position="1"/>
        <end position="29"/>
    </location>
</feature>
<name>A0A6B0GR22_9EURY</name>
<proteinExistence type="predicted"/>
<reference evidence="2 3" key="1">
    <citation type="submission" date="2019-12" db="EMBL/GenBank/DDBJ databases">
        <title>Halocatena pleomorpha gen. nov. sp. nov., an extremely halophilic archaeon of family Halobacteriaceae isolated from saltpan soil.</title>
        <authorList>
            <person name="Pal Y."/>
            <person name="Verma A."/>
            <person name="Krishnamurthi S."/>
            <person name="Kumar P."/>
        </authorList>
    </citation>
    <scope>NUCLEOTIDE SEQUENCE [LARGE SCALE GENOMIC DNA]</scope>
    <source>
        <strain evidence="2 3">JCM 16495</strain>
    </source>
</reference>
<dbReference type="EMBL" id="WSZK01000017">
    <property type="protein sequence ID" value="MWG35113.1"/>
    <property type="molecule type" value="Genomic_DNA"/>
</dbReference>
<evidence type="ECO:0000313" key="2">
    <source>
        <dbReference type="EMBL" id="MWG35113.1"/>
    </source>
</evidence>